<sequence>QANKNLQISLNNKPFEYMEIPATMTKIIIDEIELQPGKNIVSFDTEKSVMMNYDIFENVFEIGFKVSSISLL</sequence>
<evidence type="ECO:0000313" key="1">
    <source>
        <dbReference type="EMBL" id="SVE48111.1"/>
    </source>
</evidence>
<dbReference type="AlphaFoldDB" id="A0A383DUD6"/>
<dbReference type="EMBL" id="UINC01220269">
    <property type="protein sequence ID" value="SVE48111.1"/>
    <property type="molecule type" value="Genomic_DNA"/>
</dbReference>
<accession>A0A383DUD6</accession>
<protein>
    <submittedName>
        <fullName evidence="1">Uncharacterized protein</fullName>
    </submittedName>
</protein>
<organism evidence="1">
    <name type="scientific">marine metagenome</name>
    <dbReference type="NCBI Taxonomy" id="408172"/>
    <lineage>
        <taxon>unclassified sequences</taxon>
        <taxon>metagenomes</taxon>
        <taxon>ecological metagenomes</taxon>
    </lineage>
</organism>
<gene>
    <name evidence="1" type="ORF">METZ01_LOCUS500965</name>
</gene>
<reference evidence="1" key="1">
    <citation type="submission" date="2018-05" db="EMBL/GenBank/DDBJ databases">
        <authorList>
            <person name="Lanie J.A."/>
            <person name="Ng W.-L."/>
            <person name="Kazmierczak K.M."/>
            <person name="Andrzejewski T.M."/>
            <person name="Davidsen T.M."/>
            <person name="Wayne K.J."/>
            <person name="Tettelin H."/>
            <person name="Glass J.I."/>
            <person name="Rusch D."/>
            <person name="Podicherti R."/>
            <person name="Tsui H.-C.T."/>
            <person name="Winkler M.E."/>
        </authorList>
    </citation>
    <scope>NUCLEOTIDE SEQUENCE</scope>
</reference>
<proteinExistence type="predicted"/>
<name>A0A383DUD6_9ZZZZ</name>
<feature type="non-terminal residue" evidence="1">
    <location>
        <position position="1"/>
    </location>
</feature>